<protein>
    <recommendedName>
        <fullName evidence="3">Protein PHLOEM PROTEIN 2-LIKE A10</fullName>
    </recommendedName>
</protein>
<dbReference type="PANTHER" id="PTHR21477">
    <property type="entry name" value="ZGC:172139"/>
    <property type="match status" value="1"/>
</dbReference>
<accession>A0A484LFP0</accession>
<dbReference type="OrthoDB" id="1641131at2759"/>
<dbReference type="EMBL" id="OOIL02001438">
    <property type="protein sequence ID" value="VFQ75160.1"/>
    <property type="molecule type" value="Genomic_DNA"/>
</dbReference>
<keyword evidence="2" id="KW-1185">Reference proteome</keyword>
<gene>
    <name evidence="1" type="ORF">CCAM_LOCUS16936</name>
</gene>
<dbReference type="InterPro" id="IPR019141">
    <property type="entry name" value="DUF2045"/>
</dbReference>
<dbReference type="Proteomes" id="UP000595140">
    <property type="component" value="Unassembled WGS sequence"/>
</dbReference>
<dbReference type="PANTHER" id="PTHR21477:SF12">
    <property type="entry name" value="PROTEIN PHLOEM PROTEIN 2-LIKE A10"/>
    <property type="match status" value="1"/>
</dbReference>
<dbReference type="AlphaFoldDB" id="A0A484LFP0"/>
<organism evidence="1 2">
    <name type="scientific">Cuscuta campestris</name>
    <dbReference type="NCBI Taxonomy" id="132261"/>
    <lineage>
        <taxon>Eukaryota</taxon>
        <taxon>Viridiplantae</taxon>
        <taxon>Streptophyta</taxon>
        <taxon>Embryophyta</taxon>
        <taxon>Tracheophyta</taxon>
        <taxon>Spermatophyta</taxon>
        <taxon>Magnoliopsida</taxon>
        <taxon>eudicotyledons</taxon>
        <taxon>Gunneridae</taxon>
        <taxon>Pentapetalae</taxon>
        <taxon>asterids</taxon>
        <taxon>lamiids</taxon>
        <taxon>Solanales</taxon>
        <taxon>Convolvulaceae</taxon>
        <taxon>Cuscuteae</taxon>
        <taxon>Cuscuta</taxon>
        <taxon>Cuscuta subgen. Grammica</taxon>
        <taxon>Cuscuta sect. Cleistogrammica</taxon>
    </lineage>
</organism>
<reference evidence="1 2" key="1">
    <citation type="submission" date="2018-04" db="EMBL/GenBank/DDBJ databases">
        <authorList>
            <person name="Vogel A."/>
        </authorList>
    </citation>
    <scope>NUCLEOTIDE SEQUENCE [LARGE SCALE GENOMIC DNA]</scope>
</reference>
<proteinExistence type="predicted"/>
<name>A0A484LFP0_9ASTE</name>
<evidence type="ECO:0000313" key="1">
    <source>
        <dbReference type="EMBL" id="VFQ75160.1"/>
    </source>
</evidence>
<evidence type="ECO:0008006" key="3">
    <source>
        <dbReference type="Google" id="ProtNLM"/>
    </source>
</evidence>
<sequence length="374" mass="40953">MLNPKKKKWLIALGIIGASSYGAYRVYNSPSIVRKRKRFVKLLGALLSVGEMVSESAEAFSVISRDLKEFLLSDSDEIPNSLKQLSKIARSDELSQSLGRVSECVTTGVLRGYKLQKKESGIEEVGKSSSFSDKLMDKLISGSGAAFVSVVVGSFAKNLVMEVMEVCSNSQSHSSNSPGWVDLLCDDRLKVIIANITQTFVSTAVAVYLDKTMHINFYDDLFSGMTNPMHRSEVRDIMVSLCNGAVETLVKTSHQALANNKVTEQESSTSGKVKGRSKPVIDLGSNGWLSSVSSTLAVPRNRRFVLDVSGRVTFGAVRSVVEFMMWKMMECLKASVNTVQEDIRAKSSVILTICMALILHVFGSTHYSPLHAQN</sequence>
<evidence type="ECO:0000313" key="2">
    <source>
        <dbReference type="Proteomes" id="UP000595140"/>
    </source>
</evidence>